<dbReference type="InterPro" id="IPR052020">
    <property type="entry name" value="Cyclic_di-GMP/3'3'-cGAMP_PDE"/>
</dbReference>
<dbReference type="InterPro" id="IPR006675">
    <property type="entry name" value="HDIG_dom"/>
</dbReference>
<dbReference type="CDD" id="cd00077">
    <property type="entry name" value="HDc"/>
    <property type="match status" value="1"/>
</dbReference>
<accession>A0A480B014</accession>
<evidence type="ECO:0000313" key="2">
    <source>
        <dbReference type="EMBL" id="GCL65677.1"/>
    </source>
</evidence>
<dbReference type="Pfam" id="PF11871">
    <property type="entry name" value="DUF3391"/>
    <property type="match status" value="1"/>
</dbReference>
<dbReference type="InterPro" id="IPR037522">
    <property type="entry name" value="HD_GYP_dom"/>
</dbReference>
<dbReference type="Pfam" id="PF13487">
    <property type="entry name" value="HD_5"/>
    <property type="match status" value="1"/>
</dbReference>
<dbReference type="NCBIfam" id="TIGR00277">
    <property type="entry name" value="HDIG"/>
    <property type="match status" value="1"/>
</dbReference>
<keyword evidence="3" id="KW-1185">Reference proteome</keyword>
<feature type="domain" description="HD-GYP" evidence="1">
    <location>
        <begin position="167"/>
        <end position="362"/>
    </location>
</feature>
<dbReference type="Gene3D" id="1.10.3210.10">
    <property type="entry name" value="Hypothetical protein af1432"/>
    <property type="match status" value="1"/>
</dbReference>
<dbReference type="OrthoDB" id="9774747at2"/>
<sequence length="450" mass="48477">MSQTVVIEELQVGMFVHLDLGWWAHPFALSSFLITSPDQITTIRGLGLKKLRWSPEKSRLAAAPQPPGAPGDADAIVVVPAPVAVDDGAPPVAADAAPAAAEATAPAAVPGPRAWALDALAAQTAARELCEKQYGEAGRAWHEAQRLVPRAPDQAREVTEGLTRSLLDKMMVDREMCVRVISDAAGDRVSGHALNVAVIALLMGRVFGFSEDEMLDLGVGALLHDVGKLELPDRVRHGDLPLNPREQQAYREHVTLGVALGLRMGLRDGALHVLAQHHEMADGSGFPARLNLDRMAIGARIVSLINRYDNLCNPAQVAAALTPHEALSQIFAQSRTKYDATMLNAFIRMMGVYPPGSLVQLTDDRYATVVSCNSSRPLKPRVLVCDTKVPVEEALLLNLDGCVDLGIRRSLKATQLPAAARDYLSPRQRMVYFFEPVLADAADTVEAMAA</sequence>
<dbReference type="Proteomes" id="UP000301751">
    <property type="component" value="Unassembled WGS sequence"/>
</dbReference>
<organism evidence="2 3">
    <name type="scientific">Pseudaquabacterium pictum</name>
    <dbReference type="NCBI Taxonomy" id="2315236"/>
    <lineage>
        <taxon>Bacteria</taxon>
        <taxon>Pseudomonadati</taxon>
        <taxon>Pseudomonadota</taxon>
        <taxon>Betaproteobacteria</taxon>
        <taxon>Burkholderiales</taxon>
        <taxon>Sphaerotilaceae</taxon>
        <taxon>Pseudaquabacterium</taxon>
    </lineage>
</organism>
<dbReference type="SMART" id="SM00471">
    <property type="entry name" value="HDc"/>
    <property type="match status" value="1"/>
</dbReference>
<dbReference type="PANTHER" id="PTHR45228:SF4">
    <property type="entry name" value="LIPOPROTEIN"/>
    <property type="match status" value="1"/>
</dbReference>
<dbReference type="RefSeq" id="WP_137735386.1">
    <property type="nucleotide sequence ID" value="NZ_BJCL01000019.1"/>
</dbReference>
<dbReference type="EMBL" id="BJCL01000019">
    <property type="protein sequence ID" value="GCL65677.1"/>
    <property type="molecule type" value="Genomic_DNA"/>
</dbReference>
<gene>
    <name evidence="2" type="ORF">AQPW35_47580</name>
</gene>
<reference evidence="3" key="1">
    <citation type="submission" date="2019-03" db="EMBL/GenBank/DDBJ databases">
        <title>Aquabacterium pictum sp.nov., the first bacteriochlorophyll a-containing freshwater bacterium in the genus Aquabacterium of the class Betaproteobacteria.</title>
        <authorList>
            <person name="Hirose S."/>
            <person name="Tank M."/>
            <person name="Hara E."/>
            <person name="Tamaki H."/>
            <person name="Takaichi S."/>
            <person name="Haruta S."/>
            <person name="Hanada S."/>
        </authorList>
    </citation>
    <scope>NUCLEOTIDE SEQUENCE [LARGE SCALE GENOMIC DNA]</scope>
    <source>
        <strain evidence="3">W35</strain>
    </source>
</reference>
<dbReference type="InterPro" id="IPR021812">
    <property type="entry name" value="DUF3391"/>
</dbReference>
<protein>
    <recommendedName>
        <fullName evidence="1">HD-GYP domain-containing protein</fullName>
    </recommendedName>
</protein>
<evidence type="ECO:0000259" key="1">
    <source>
        <dbReference type="PROSITE" id="PS51832"/>
    </source>
</evidence>
<dbReference type="SUPFAM" id="SSF109604">
    <property type="entry name" value="HD-domain/PDEase-like"/>
    <property type="match status" value="1"/>
</dbReference>
<name>A0A480B014_9BURK</name>
<dbReference type="InterPro" id="IPR003607">
    <property type="entry name" value="HD/PDEase_dom"/>
</dbReference>
<dbReference type="AlphaFoldDB" id="A0A480B014"/>
<proteinExistence type="predicted"/>
<dbReference type="GO" id="GO:0008081">
    <property type="term" value="F:phosphoric diester hydrolase activity"/>
    <property type="evidence" value="ECO:0007669"/>
    <property type="project" value="UniProtKB-ARBA"/>
</dbReference>
<evidence type="ECO:0000313" key="3">
    <source>
        <dbReference type="Proteomes" id="UP000301751"/>
    </source>
</evidence>
<comment type="caution">
    <text evidence="2">The sequence shown here is derived from an EMBL/GenBank/DDBJ whole genome shotgun (WGS) entry which is preliminary data.</text>
</comment>
<dbReference type="PANTHER" id="PTHR45228">
    <property type="entry name" value="CYCLIC DI-GMP PHOSPHODIESTERASE TM_0186-RELATED"/>
    <property type="match status" value="1"/>
</dbReference>
<dbReference type="PROSITE" id="PS51832">
    <property type="entry name" value="HD_GYP"/>
    <property type="match status" value="1"/>
</dbReference>